<name>T0GI13_9LEPT</name>
<dbReference type="EMBL" id="AHMO02000007">
    <property type="protein sequence ID" value="EQA46484.1"/>
    <property type="molecule type" value="Genomic_DNA"/>
</dbReference>
<dbReference type="Proteomes" id="UP000015454">
    <property type="component" value="Unassembled WGS sequence"/>
</dbReference>
<sequence length="37" mass="4152">MRSTWREFAHANEVTKLDLPEAGARVAKQARSEVAQP</sequence>
<protein>
    <submittedName>
        <fullName evidence="1">Uncharacterized protein</fullName>
    </submittedName>
</protein>
<proteinExistence type="predicted"/>
<evidence type="ECO:0000313" key="1">
    <source>
        <dbReference type="EMBL" id="EQA46484.1"/>
    </source>
</evidence>
<reference evidence="1" key="1">
    <citation type="submission" date="2013-05" db="EMBL/GenBank/DDBJ databases">
        <authorList>
            <person name="Harkins D.M."/>
            <person name="Durkin A.S."/>
            <person name="Brinkac L.M."/>
            <person name="Haft D.H."/>
            <person name="Selengut J.D."/>
            <person name="Sanka R."/>
            <person name="DePew J."/>
            <person name="Purushe J."/>
            <person name="Hartskeerl R.A."/>
            <person name="Ahmed A."/>
            <person name="van der Linden H."/>
            <person name="Goris M.G.A."/>
            <person name="Vinetz J.M."/>
            <person name="Sutton G.G."/>
            <person name="Nierman W.C."/>
            <person name="Fouts D.E."/>
        </authorList>
    </citation>
    <scope>NUCLEOTIDE SEQUENCE [LARGE SCALE GENOMIC DNA]</scope>
    <source>
        <strain evidence="1">5399</strain>
    </source>
</reference>
<accession>T0GI13</accession>
<keyword evidence="2" id="KW-1185">Reference proteome</keyword>
<organism evidence="1 2">
    <name type="scientific">Leptospira broomii serovar Hurstbridge str. 5399</name>
    <dbReference type="NCBI Taxonomy" id="1049789"/>
    <lineage>
        <taxon>Bacteria</taxon>
        <taxon>Pseudomonadati</taxon>
        <taxon>Spirochaetota</taxon>
        <taxon>Spirochaetia</taxon>
        <taxon>Leptospirales</taxon>
        <taxon>Leptospiraceae</taxon>
        <taxon>Leptospira</taxon>
    </lineage>
</organism>
<dbReference type="AlphaFoldDB" id="T0GI13"/>
<evidence type="ECO:0000313" key="2">
    <source>
        <dbReference type="Proteomes" id="UP000015454"/>
    </source>
</evidence>
<gene>
    <name evidence="1" type="ORF">LEP1GSC050_0521</name>
</gene>
<comment type="caution">
    <text evidence="1">The sequence shown here is derived from an EMBL/GenBank/DDBJ whole genome shotgun (WGS) entry which is preliminary data.</text>
</comment>